<gene>
    <name evidence="2" type="ORF">AVDCRST_MAG28-56</name>
</gene>
<dbReference type="AlphaFoldDB" id="A0A6J4Q9C1"/>
<evidence type="ECO:0000256" key="1">
    <source>
        <dbReference type="SAM" id="MobiDB-lite"/>
    </source>
</evidence>
<feature type="non-terminal residue" evidence="2">
    <location>
        <position position="142"/>
    </location>
</feature>
<feature type="non-terminal residue" evidence="2">
    <location>
        <position position="1"/>
    </location>
</feature>
<feature type="compositionally biased region" description="Basic and acidic residues" evidence="1">
    <location>
        <begin position="85"/>
        <end position="113"/>
    </location>
</feature>
<feature type="region of interest" description="Disordered" evidence="1">
    <location>
        <begin position="48"/>
        <end position="142"/>
    </location>
</feature>
<name>A0A6J4Q9C1_9ACTN</name>
<accession>A0A6J4Q9C1</accession>
<dbReference type="EMBL" id="CADCVE010000005">
    <property type="protein sequence ID" value="CAA9437294.1"/>
    <property type="molecule type" value="Genomic_DNA"/>
</dbReference>
<sequence length="142" mass="15015">AVVDLRRGRGRGEPGGVEAVGRAAEVRDLRSIPGLRRSADALVCQAVRRSGGRLRLQPHRLDPRRHTGPWLPGRPTPGPPGRGTRGADDPRGRALREPAEGAGDDREGRETREPGGGGRHRSPLVGPGGARRLHRGANGPGL</sequence>
<reference evidence="2" key="1">
    <citation type="submission" date="2020-02" db="EMBL/GenBank/DDBJ databases">
        <authorList>
            <person name="Meier V. D."/>
        </authorList>
    </citation>
    <scope>NUCLEOTIDE SEQUENCE</scope>
    <source>
        <strain evidence="2">AVDCRST_MAG28</strain>
    </source>
</reference>
<protein>
    <submittedName>
        <fullName evidence="2">Uncharacterized protein</fullName>
    </submittedName>
</protein>
<evidence type="ECO:0000313" key="2">
    <source>
        <dbReference type="EMBL" id="CAA9437294.1"/>
    </source>
</evidence>
<organism evidence="2">
    <name type="scientific">uncultured Rubrobacteraceae bacterium</name>
    <dbReference type="NCBI Taxonomy" id="349277"/>
    <lineage>
        <taxon>Bacteria</taxon>
        <taxon>Bacillati</taxon>
        <taxon>Actinomycetota</taxon>
        <taxon>Rubrobacteria</taxon>
        <taxon>Rubrobacterales</taxon>
        <taxon>Rubrobacteraceae</taxon>
        <taxon>environmental samples</taxon>
    </lineage>
</organism>
<proteinExistence type="predicted"/>